<dbReference type="EMBL" id="PNOT02000303">
    <property type="protein sequence ID" value="TSE03520.1"/>
    <property type="molecule type" value="Genomic_DNA"/>
</dbReference>
<dbReference type="RefSeq" id="WP_143976960.1">
    <property type="nucleotide sequence ID" value="NZ_PNOT02000303.1"/>
</dbReference>
<evidence type="ECO:0000313" key="3">
    <source>
        <dbReference type="Proteomes" id="UP000235507"/>
    </source>
</evidence>
<protein>
    <recommendedName>
        <fullName evidence="1">Immunity protein 45 domain-containing protein</fullName>
    </recommendedName>
</protein>
<name>A0A8T9AK77_9HYPH</name>
<sequence>MMRQTINHYYQSGNLHVSKGTIIRYPFEYIGENWRNVMVYDCALEGQGMGLVVITGYYAGTPIVHLPEESGKLSISTSWLINNFTKWVEDAPLGEVFIIEKIMKTEDPFS</sequence>
<accession>A0A8T9AK77</accession>
<keyword evidence="3" id="KW-1185">Reference proteome</keyword>
<gene>
    <name evidence="2" type="ORF">C1D09_026110</name>
</gene>
<feature type="domain" description="Immunity protein 45" evidence="1">
    <location>
        <begin position="17"/>
        <end position="89"/>
    </location>
</feature>
<dbReference type="Proteomes" id="UP000235507">
    <property type="component" value="Unassembled WGS sequence"/>
</dbReference>
<comment type="caution">
    <text evidence="2">The sequence shown here is derived from an EMBL/GenBank/DDBJ whole genome shotgun (WGS) entry which is preliminary data.</text>
</comment>
<evidence type="ECO:0000259" key="1">
    <source>
        <dbReference type="Pfam" id="PF15572"/>
    </source>
</evidence>
<dbReference type="InterPro" id="IPR029077">
    <property type="entry name" value="Imm45"/>
</dbReference>
<reference evidence="2" key="1">
    <citation type="submission" date="2019-07" db="EMBL/GenBank/DDBJ databases">
        <title>Mesorhizobum intechiensis sp. nov. isolated from nodules of Lotus tenuis growing in lowlands of the Flooding Pampa, Argentina.</title>
        <authorList>
            <person name="Estrella M.J."/>
            <person name="Torres Tejerizo G.A."/>
            <person name="Cumpa Velazquez L.M."/>
            <person name="Fontana F."/>
            <person name="Hansen L."/>
            <person name="Pistorio M."/>
            <person name="Sannazzaro A.I."/>
        </authorList>
    </citation>
    <scope>NUCLEOTIDE SEQUENCE</scope>
    <source>
        <strain evidence="2">BD68</strain>
    </source>
</reference>
<organism evidence="2 3">
    <name type="scientific">Mesorhizobium intechi</name>
    <dbReference type="NCBI Taxonomy" id="537601"/>
    <lineage>
        <taxon>Bacteria</taxon>
        <taxon>Pseudomonadati</taxon>
        <taxon>Pseudomonadota</taxon>
        <taxon>Alphaproteobacteria</taxon>
        <taxon>Hyphomicrobiales</taxon>
        <taxon>Phyllobacteriaceae</taxon>
        <taxon>Mesorhizobium</taxon>
    </lineage>
</organism>
<dbReference type="OrthoDB" id="1149257at2"/>
<proteinExistence type="predicted"/>
<dbReference type="Pfam" id="PF15572">
    <property type="entry name" value="Imm45"/>
    <property type="match status" value="1"/>
</dbReference>
<dbReference type="AlphaFoldDB" id="A0A8T9AK77"/>
<evidence type="ECO:0000313" key="2">
    <source>
        <dbReference type="EMBL" id="TSE03520.1"/>
    </source>
</evidence>